<dbReference type="PANTHER" id="PTHR12735:SF27">
    <property type="entry name" value="BOLA-LIKE PROTEIN 2"/>
    <property type="match status" value="1"/>
</dbReference>
<proteinExistence type="inferred from homology"/>
<dbReference type="EMBL" id="CAJMWT010006674">
    <property type="protein sequence ID" value="CAE6518927.1"/>
    <property type="molecule type" value="Genomic_DNA"/>
</dbReference>
<protein>
    <submittedName>
        <fullName evidence="2">Uncharacterized protein</fullName>
    </submittedName>
</protein>
<sequence length="90" mass="9955">MPISAESLETALRAALDPSHLEIIDASNGCGENYAVIIVSKVFEGKMTLARHRLVNELLKDEIGQMHAFSQKTYTPQQWETLKAKEAAAQ</sequence>
<comment type="similarity">
    <text evidence="1">Belongs to the BolA/IbaG family.</text>
</comment>
<evidence type="ECO:0000313" key="3">
    <source>
        <dbReference type="Proteomes" id="UP000663843"/>
    </source>
</evidence>
<reference evidence="2" key="1">
    <citation type="submission" date="2021-01" db="EMBL/GenBank/DDBJ databases">
        <authorList>
            <person name="Kaushik A."/>
        </authorList>
    </citation>
    <scope>NUCLEOTIDE SEQUENCE</scope>
    <source>
        <strain evidence="2">AG2-2IIIB</strain>
    </source>
</reference>
<evidence type="ECO:0000313" key="2">
    <source>
        <dbReference type="EMBL" id="CAE6518927.1"/>
    </source>
</evidence>
<comment type="caution">
    <text evidence="2">The sequence shown here is derived from an EMBL/GenBank/DDBJ whole genome shotgun (WGS) entry which is preliminary data.</text>
</comment>
<dbReference type="InterPro" id="IPR002634">
    <property type="entry name" value="BolA"/>
</dbReference>
<accession>A0A8H3DBE0</accession>
<dbReference type="Pfam" id="PF01722">
    <property type="entry name" value="BolA"/>
    <property type="match status" value="1"/>
</dbReference>
<dbReference type="InterPro" id="IPR036065">
    <property type="entry name" value="BolA-like_sf"/>
</dbReference>
<dbReference type="InterPro" id="IPR045115">
    <property type="entry name" value="BOL2"/>
</dbReference>
<dbReference type="Gene3D" id="3.10.20.90">
    <property type="entry name" value="Phosphatidylinositol 3-kinase Catalytic Subunit, Chain A, domain 1"/>
    <property type="match status" value="1"/>
</dbReference>
<dbReference type="GO" id="GO:0005634">
    <property type="term" value="C:nucleus"/>
    <property type="evidence" value="ECO:0007669"/>
    <property type="project" value="TreeGrafter"/>
</dbReference>
<dbReference type="Proteomes" id="UP000663843">
    <property type="component" value="Unassembled WGS sequence"/>
</dbReference>
<dbReference type="GO" id="GO:0005829">
    <property type="term" value="C:cytosol"/>
    <property type="evidence" value="ECO:0007669"/>
    <property type="project" value="TreeGrafter"/>
</dbReference>
<dbReference type="GO" id="GO:0006879">
    <property type="term" value="P:intracellular iron ion homeostasis"/>
    <property type="evidence" value="ECO:0007669"/>
    <property type="project" value="InterPro"/>
</dbReference>
<dbReference type="GO" id="GO:0051537">
    <property type="term" value="F:2 iron, 2 sulfur cluster binding"/>
    <property type="evidence" value="ECO:0007669"/>
    <property type="project" value="InterPro"/>
</dbReference>
<dbReference type="GO" id="GO:0051604">
    <property type="term" value="P:protein maturation"/>
    <property type="evidence" value="ECO:0007669"/>
    <property type="project" value="InterPro"/>
</dbReference>
<gene>
    <name evidence="2" type="ORF">RDB_LOCUS162905</name>
</gene>
<dbReference type="SUPFAM" id="SSF82657">
    <property type="entry name" value="BolA-like"/>
    <property type="match status" value="1"/>
</dbReference>
<evidence type="ECO:0000256" key="1">
    <source>
        <dbReference type="RuleBase" id="RU003860"/>
    </source>
</evidence>
<name>A0A8H3DBE0_9AGAM</name>
<dbReference type="AlphaFoldDB" id="A0A8H3DBE0"/>
<organism evidence="2 3">
    <name type="scientific">Rhizoctonia solani</name>
    <dbReference type="NCBI Taxonomy" id="456999"/>
    <lineage>
        <taxon>Eukaryota</taxon>
        <taxon>Fungi</taxon>
        <taxon>Dikarya</taxon>
        <taxon>Basidiomycota</taxon>
        <taxon>Agaricomycotina</taxon>
        <taxon>Agaricomycetes</taxon>
        <taxon>Cantharellales</taxon>
        <taxon>Ceratobasidiaceae</taxon>
        <taxon>Rhizoctonia</taxon>
    </lineage>
</organism>
<dbReference type="PIRSF" id="PIRSF003113">
    <property type="entry name" value="BolA"/>
    <property type="match status" value="1"/>
</dbReference>
<dbReference type="PANTHER" id="PTHR12735">
    <property type="entry name" value="BOLA-LIKE PROTEIN-RELATED"/>
    <property type="match status" value="1"/>
</dbReference>